<dbReference type="InterPro" id="IPR011676">
    <property type="entry name" value="DUF1618"/>
</dbReference>
<dbReference type="AlphaFoldDB" id="A0A3L6EI04"/>
<feature type="compositionally biased region" description="Basic and acidic residues" evidence="1">
    <location>
        <begin position="10"/>
        <end position="28"/>
    </location>
</feature>
<name>A0A3L6EI04_MAIZE</name>
<dbReference type="Pfam" id="PF07762">
    <property type="entry name" value="DUF1618"/>
    <property type="match status" value="1"/>
</dbReference>
<accession>A0A3L6EI04</accession>
<protein>
    <recommendedName>
        <fullName evidence="2">DUF1618 domain-containing protein</fullName>
    </recommendedName>
</protein>
<dbReference type="EMBL" id="NCVQ01000006">
    <property type="protein sequence ID" value="PWZ20445.1"/>
    <property type="molecule type" value="Genomic_DNA"/>
</dbReference>
<proteinExistence type="predicted"/>
<sequence>MSWSGPELAEWSRDGQEAEQQPKSEPRRKSWSAPELAQWSRAGKEEEQEPEPSEPQRKWVALVSVVVLFGSEDERAQEIILGTDMLMVDLNDPPLPSYLVLHPRIAPNPRRTNEPLSAYILAADRSGYILLQASHGVDILPELSMGLIADPQRSGQFVVAQLHPTISYRKPNKLLYFFTAKGRWFVRNLTRARQRVRMHNPNEIGVVAHDGRLWWFAPSYGVFCCDPFTPVLKCPELRFIPLPANSEMFGHVAFDPVVRPLVIKRRCVRPSEGKLRFVEIRGLSYKVPVDESNPTVWMWTLDDPEGPNPWTFEYEVAFAEIWKDETYAAAGLQPGEVPDVALVDPNDHYVVYFFQGSKLFGLDLREKKVVACEECLIDRDRLEYQSSRPIVDAWELSPPPPILSGDDDSSTDG</sequence>
<dbReference type="PANTHER" id="PTHR33086">
    <property type="entry name" value="OS05G0468200 PROTEIN-RELATED"/>
    <property type="match status" value="1"/>
</dbReference>
<dbReference type="PANTHER" id="PTHR33086:SF58">
    <property type="entry name" value="DUF1618 DOMAIN-CONTAINING PROTEIN"/>
    <property type="match status" value="1"/>
</dbReference>
<gene>
    <name evidence="3" type="ORF">Zm00014a_031360</name>
</gene>
<feature type="region of interest" description="Disordered" evidence="1">
    <location>
        <begin position="392"/>
        <end position="413"/>
    </location>
</feature>
<feature type="domain" description="DUF1618" evidence="2">
    <location>
        <begin position="215"/>
        <end position="352"/>
    </location>
</feature>
<evidence type="ECO:0000259" key="2">
    <source>
        <dbReference type="Pfam" id="PF07762"/>
    </source>
</evidence>
<evidence type="ECO:0000313" key="3">
    <source>
        <dbReference type="EMBL" id="PWZ20445.1"/>
    </source>
</evidence>
<comment type="caution">
    <text evidence="3">The sequence shown here is derived from an EMBL/GenBank/DDBJ whole genome shotgun (WGS) entry which is preliminary data.</text>
</comment>
<organism evidence="3">
    <name type="scientific">Zea mays</name>
    <name type="common">Maize</name>
    <dbReference type="NCBI Taxonomy" id="4577"/>
    <lineage>
        <taxon>Eukaryota</taxon>
        <taxon>Viridiplantae</taxon>
        <taxon>Streptophyta</taxon>
        <taxon>Embryophyta</taxon>
        <taxon>Tracheophyta</taxon>
        <taxon>Spermatophyta</taxon>
        <taxon>Magnoliopsida</taxon>
        <taxon>Liliopsida</taxon>
        <taxon>Poales</taxon>
        <taxon>Poaceae</taxon>
        <taxon>PACMAD clade</taxon>
        <taxon>Panicoideae</taxon>
        <taxon>Andropogonodae</taxon>
        <taxon>Andropogoneae</taxon>
        <taxon>Tripsacinae</taxon>
        <taxon>Zea</taxon>
    </lineage>
</organism>
<dbReference type="ExpressionAtlas" id="A0A3L6EI04">
    <property type="expression patterns" value="baseline"/>
</dbReference>
<evidence type="ECO:0000256" key="1">
    <source>
        <dbReference type="SAM" id="MobiDB-lite"/>
    </source>
</evidence>
<reference evidence="3" key="1">
    <citation type="journal article" date="2018" name="Nat. Genet.">
        <title>Extensive intraspecific gene order and gene structural variations between Mo17 and other maize genomes.</title>
        <authorList>
            <person name="Sun S."/>
            <person name="Zhou Y."/>
            <person name="Chen J."/>
            <person name="Shi J."/>
            <person name="Zhao H."/>
            <person name="Zhao H."/>
            <person name="Song W."/>
            <person name="Zhang M."/>
            <person name="Cui Y."/>
            <person name="Dong X."/>
            <person name="Liu H."/>
            <person name="Ma X."/>
            <person name="Jiao Y."/>
            <person name="Wang B."/>
            <person name="Wei X."/>
            <person name="Stein J.C."/>
            <person name="Glaubitz J.C."/>
            <person name="Lu F."/>
            <person name="Yu G."/>
            <person name="Liang C."/>
            <person name="Fengler K."/>
            <person name="Li B."/>
            <person name="Rafalski A."/>
            <person name="Schnable P.S."/>
            <person name="Ware D.H."/>
            <person name="Buckler E.S."/>
            <person name="Lai J."/>
        </authorList>
    </citation>
    <scope>NUCLEOTIDE SEQUENCE [LARGE SCALE GENOMIC DNA]</scope>
    <source>
        <tissue evidence="3">Seedling</tissue>
    </source>
</reference>
<feature type="region of interest" description="Disordered" evidence="1">
    <location>
        <begin position="1"/>
        <end position="55"/>
    </location>
</feature>
<dbReference type="Proteomes" id="UP000251960">
    <property type="component" value="Chromosome 5"/>
</dbReference>